<keyword evidence="1" id="KW-0378">Hydrolase</keyword>
<feature type="domain" description="GH16" evidence="4">
    <location>
        <begin position="1"/>
        <end position="179"/>
    </location>
</feature>
<dbReference type="InterPro" id="IPR008264">
    <property type="entry name" value="Beta_glucanase"/>
</dbReference>
<organism evidence="5 6">
    <name type="scientific">Rhizopus stolonifer</name>
    <name type="common">Rhizopus nigricans</name>
    <dbReference type="NCBI Taxonomy" id="4846"/>
    <lineage>
        <taxon>Eukaryota</taxon>
        <taxon>Fungi</taxon>
        <taxon>Fungi incertae sedis</taxon>
        <taxon>Mucoromycota</taxon>
        <taxon>Mucoromycotina</taxon>
        <taxon>Mucoromycetes</taxon>
        <taxon>Mucorales</taxon>
        <taxon>Mucorineae</taxon>
        <taxon>Rhizopodaceae</taxon>
        <taxon>Rhizopus</taxon>
    </lineage>
</organism>
<keyword evidence="2" id="KW-0326">Glycosidase</keyword>
<dbReference type="EMBL" id="PJQM01003259">
    <property type="protein sequence ID" value="RCH89853.1"/>
    <property type="molecule type" value="Genomic_DNA"/>
</dbReference>
<dbReference type="PANTHER" id="PTHR38121:SF2">
    <property type="entry name" value="ACYLTRANSFERASE 3 DOMAIN-CONTAINING PROTEIN"/>
    <property type="match status" value="1"/>
</dbReference>
<dbReference type="Gene3D" id="2.60.120.200">
    <property type="match status" value="1"/>
</dbReference>
<evidence type="ECO:0000256" key="3">
    <source>
        <dbReference type="PIRSR" id="PIRSR608264-1"/>
    </source>
</evidence>
<proteinExistence type="predicted"/>
<dbReference type="Proteomes" id="UP000253551">
    <property type="component" value="Unassembled WGS sequence"/>
</dbReference>
<dbReference type="InterPro" id="IPR013320">
    <property type="entry name" value="ConA-like_dom_sf"/>
</dbReference>
<feature type="non-terminal residue" evidence="5">
    <location>
        <position position="1"/>
    </location>
</feature>
<feature type="active site" description="Proton donor" evidence="3">
    <location>
        <position position="67"/>
    </location>
</feature>
<dbReference type="GO" id="GO:0005975">
    <property type="term" value="P:carbohydrate metabolic process"/>
    <property type="evidence" value="ECO:0007669"/>
    <property type="project" value="InterPro"/>
</dbReference>
<dbReference type="AlphaFoldDB" id="A0A367JIU0"/>
<dbReference type="SUPFAM" id="SSF49899">
    <property type="entry name" value="Concanavalin A-like lectins/glucanases"/>
    <property type="match status" value="1"/>
</dbReference>
<dbReference type="InterPro" id="IPR000757">
    <property type="entry name" value="Beta-glucanase-like"/>
</dbReference>
<keyword evidence="6" id="KW-1185">Reference proteome</keyword>
<dbReference type="CDD" id="cd00413">
    <property type="entry name" value="Glyco_hydrolase_16"/>
    <property type="match status" value="1"/>
</dbReference>
<protein>
    <recommendedName>
        <fullName evidence="4">GH16 domain-containing protein</fullName>
    </recommendedName>
</protein>
<evidence type="ECO:0000313" key="6">
    <source>
        <dbReference type="Proteomes" id="UP000253551"/>
    </source>
</evidence>
<evidence type="ECO:0000256" key="1">
    <source>
        <dbReference type="ARBA" id="ARBA00022801"/>
    </source>
</evidence>
<feature type="active site" description="Nucleophile" evidence="3">
    <location>
        <position position="63"/>
    </location>
</feature>
<dbReference type="GO" id="GO:0004553">
    <property type="term" value="F:hydrolase activity, hydrolyzing O-glycosyl compounds"/>
    <property type="evidence" value="ECO:0007669"/>
    <property type="project" value="InterPro"/>
</dbReference>
<reference evidence="5 6" key="1">
    <citation type="journal article" date="2018" name="G3 (Bethesda)">
        <title>Phylogenetic and Phylogenomic Definition of Rhizopus Species.</title>
        <authorList>
            <person name="Gryganskyi A.P."/>
            <person name="Golan J."/>
            <person name="Dolatabadi S."/>
            <person name="Mondo S."/>
            <person name="Robb S."/>
            <person name="Idnurm A."/>
            <person name="Muszewska A."/>
            <person name="Steczkiewicz K."/>
            <person name="Masonjones S."/>
            <person name="Liao H.L."/>
            <person name="Gajdeczka M.T."/>
            <person name="Anike F."/>
            <person name="Vuek A."/>
            <person name="Anishchenko I.M."/>
            <person name="Voigt K."/>
            <person name="de Hoog G.S."/>
            <person name="Smith M.E."/>
            <person name="Heitman J."/>
            <person name="Vilgalys R."/>
            <person name="Stajich J.E."/>
        </authorList>
    </citation>
    <scope>NUCLEOTIDE SEQUENCE [LARGE SCALE GENOMIC DNA]</scope>
    <source>
        <strain evidence="5 6">LSU 92-RS-03</strain>
    </source>
</reference>
<dbReference type="PROSITE" id="PS51762">
    <property type="entry name" value="GH16_2"/>
    <property type="match status" value="1"/>
</dbReference>
<dbReference type="OrthoDB" id="25131at2759"/>
<sequence length="278" mass="31182">NVNTLEDAIQIAVTVNQTDNQITCGGFGTTRQDFLYGSFRAYMKLTSVKGTVAGMFIYHSEGEIDIEVVSALRTPQAYFAVHPGLTEHGRASSLTHGNWNFSFDPTTDYHEYRFDWLPGLVTFYIDSVERYRMTTNILDKPGRFMFNHWTDSNANFSQGPVKENAFLFIKNMTFFFNSTESQPNCLKTLQTCSLQSKLFLLLYNLLNNQVFLGIISDITNNLTTLERTVPSLTSSLPVTSPSSAIVSSSSVSMASAFIQKYHTSLWILPCLLTFAISS</sequence>
<dbReference type="Pfam" id="PF00722">
    <property type="entry name" value="Glyco_hydro_16"/>
    <property type="match status" value="1"/>
</dbReference>
<comment type="caution">
    <text evidence="5">The sequence shown here is derived from an EMBL/GenBank/DDBJ whole genome shotgun (WGS) entry which is preliminary data.</text>
</comment>
<evidence type="ECO:0000259" key="4">
    <source>
        <dbReference type="PROSITE" id="PS51762"/>
    </source>
</evidence>
<name>A0A367JIU0_RHIST</name>
<dbReference type="PRINTS" id="PR00737">
    <property type="entry name" value="GLHYDRLASE16"/>
</dbReference>
<dbReference type="STRING" id="4846.A0A367JIU0"/>
<evidence type="ECO:0000256" key="2">
    <source>
        <dbReference type="ARBA" id="ARBA00023295"/>
    </source>
</evidence>
<evidence type="ECO:0000313" key="5">
    <source>
        <dbReference type="EMBL" id="RCH89853.1"/>
    </source>
</evidence>
<dbReference type="PANTHER" id="PTHR38121">
    <property type="entry name" value="GH16 DOMAIN-CONTAINING PROTEIN"/>
    <property type="match status" value="1"/>
</dbReference>
<accession>A0A367JIU0</accession>
<gene>
    <name evidence="5" type="ORF">CU098_009917</name>
</gene>